<accession>A0A9P6K9R4</accession>
<organism evidence="2 3">
    <name type="scientific">Lunasporangiospora selenospora</name>
    <dbReference type="NCBI Taxonomy" id="979761"/>
    <lineage>
        <taxon>Eukaryota</taxon>
        <taxon>Fungi</taxon>
        <taxon>Fungi incertae sedis</taxon>
        <taxon>Mucoromycota</taxon>
        <taxon>Mortierellomycotina</taxon>
        <taxon>Mortierellomycetes</taxon>
        <taxon>Mortierellales</taxon>
        <taxon>Mortierellaceae</taxon>
        <taxon>Lunasporangiospora</taxon>
    </lineage>
</organism>
<protein>
    <submittedName>
        <fullName evidence="2">Uncharacterized protein</fullName>
    </submittedName>
</protein>
<gene>
    <name evidence="2" type="ORF">BGW38_008066</name>
</gene>
<keyword evidence="3" id="KW-1185">Reference proteome</keyword>
<evidence type="ECO:0000313" key="2">
    <source>
        <dbReference type="EMBL" id="KAF9577013.1"/>
    </source>
</evidence>
<comment type="caution">
    <text evidence="2">The sequence shown here is derived from an EMBL/GenBank/DDBJ whole genome shotgun (WGS) entry which is preliminary data.</text>
</comment>
<evidence type="ECO:0000256" key="1">
    <source>
        <dbReference type="SAM" id="MobiDB-lite"/>
    </source>
</evidence>
<dbReference type="AlphaFoldDB" id="A0A9P6K9R4"/>
<dbReference type="OrthoDB" id="2423095at2759"/>
<sequence length="352" mass="37984">MNIRAPTFFQGLNYTDRLTAHRDYTLAINHSMFSEEEKRILKRAFDTWKFNEADQFWSSTIRSKTARLSLESTETSLIGNSARLAKNTLQQSAKRRLNDDTGYKHADLVGATSEAVNSGTLDSTIAAFEGSLPTLQVAPEREANSKPSEDITSSSLTTDDSVVVKNAGIPGSSGATTIFLPLTRASTTPPGTPPSFAASSSCLVSPPAYSGVVIPPFTTVVDSTVSSAITGLPPNMSPDTSPGPAEMAPTAPPDDQSTIDNEDRTTLLSEIEKITHTCQSQEGEACYSCLFKRYQRLCVDALVNTELKIDEIADVASLIGILVPSKPTYRLKSVFPNEVLEDLIKSGEVTHE</sequence>
<name>A0A9P6K9R4_9FUNG</name>
<dbReference type="EMBL" id="JAABOA010005447">
    <property type="protein sequence ID" value="KAF9577013.1"/>
    <property type="molecule type" value="Genomic_DNA"/>
</dbReference>
<feature type="region of interest" description="Disordered" evidence="1">
    <location>
        <begin position="231"/>
        <end position="258"/>
    </location>
</feature>
<reference evidence="2" key="1">
    <citation type="journal article" date="2020" name="Fungal Divers.">
        <title>Resolving the Mortierellaceae phylogeny through synthesis of multi-gene phylogenetics and phylogenomics.</title>
        <authorList>
            <person name="Vandepol N."/>
            <person name="Liber J."/>
            <person name="Desiro A."/>
            <person name="Na H."/>
            <person name="Kennedy M."/>
            <person name="Barry K."/>
            <person name="Grigoriev I.V."/>
            <person name="Miller A.N."/>
            <person name="O'Donnell K."/>
            <person name="Stajich J.E."/>
            <person name="Bonito G."/>
        </authorList>
    </citation>
    <scope>NUCLEOTIDE SEQUENCE</scope>
    <source>
        <strain evidence="2">KOD1015</strain>
    </source>
</reference>
<proteinExistence type="predicted"/>
<dbReference type="Proteomes" id="UP000780801">
    <property type="component" value="Unassembled WGS sequence"/>
</dbReference>
<evidence type="ECO:0000313" key="3">
    <source>
        <dbReference type="Proteomes" id="UP000780801"/>
    </source>
</evidence>